<reference evidence="2" key="1">
    <citation type="submission" date="2021-03" db="EMBL/GenBank/DDBJ databases">
        <title>Chromosome level genome of the anhydrobiotic midge Polypedilum vanderplanki.</title>
        <authorList>
            <person name="Yoshida Y."/>
            <person name="Kikawada T."/>
            <person name="Gusev O."/>
        </authorList>
    </citation>
    <scope>NUCLEOTIDE SEQUENCE</scope>
    <source>
        <strain evidence="2">NIAS01</strain>
        <tissue evidence="2">Whole body or cell culture</tissue>
    </source>
</reference>
<dbReference type="GO" id="GO:0006334">
    <property type="term" value="P:nucleosome assembly"/>
    <property type="evidence" value="ECO:0007669"/>
    <property type="project" value="InterPro"/>
</dbReference>
<dbReference type="PROSITE" id="PS51504">
    <property type="entry name" value="H15"/>
    <property type="match status" value="1"/>
</dbReference>
<dbReference type="InterPro" id="IPR036388">
    <property type="entry name" value="WH-like_DNA-bd_sf"/>
</dbReference>
<dbReference type="GO" id="GO:0003677">
    <property type="term" value="F:DNA binding"/>
    <property type="evidence" value="ECO:0007669"/>
    <property type="project" value="InterPro"/>
</dbReference>
<sequence length="98" mass="11030">MSSEITSSNERKVVGQIVLNSIEILEKNLPGKAKGVSIKGIRKNIEDNYDVEDPKSFGNIIKLFLKKSFEKGLLMGIKCKKNGYYMISNATQCKKNHH</sequence>
<organism evidence="2 3">
    <name type="scientific">Polypedilum vanderplanki</name>
    <name type="common">Sleeping chironomid midge</name>
    <dbReference type="NCBI Taxonomy" id="319348"/>
    <lineage>
        <taxon>Eukaryota</taxon>
        <taxon>Metazoa</taxon>
        <taxon>Ecdysozoa</taxon>
        <taxon>Arthropoda</taxon>
        <taxon>Hexapoda</taxon>
        <taxon>Insecta</taxon>
        <taxon>Pterygota</taxon>
        <taxon>Neoptera</taxon>
        <taxon>Endopterygota</taxon>
        <taxon>Diptera</taxon>
        <taxon>Nematocera</taxon>
        <taxon>Chironomoidea</taxon>
        <taxon>Chironomidae</taxon>
        <taxon>Chironominae</taxon>
        <taxon>Polypedilum</taxon>
        <taxon>Polypedilum</taxon>
    </lineage>
</organism>
<keyword evidence="3" id="KW-1185">Reference proteome</keyword>
<dbReference type="EMBL" id="JADBJN010000003">
    <property type="protein sequence ID" value="KAG5670810.1"/>
    <property type="molecule type" value="Genomic_DNA"/>
</dbReference>
<dbReference type="Gene3D" id="1.10.10.10">
    <property type="entry name" value="Winged helix-like DNA-binding domain superfamily/Winged helix DNA-binding domain"/>
    <property type="match status" value="1"/>
</dbReference>
<dbReference type="SUPFAM" id="SSF46785">
    <property type="entry name" value="Winged helix' DNA-binding domain"/>
    <property type="match status" value="1"/>
</dbReference>
<proteinExistence type="predicted"/>
<dbReference type="Pfam" id="PF00538">
    <property type="entry name" value="Linker_histone"/>
    <property type="match status" value="1"/>
</dbReference>
<feature type="domain" description="H15" evidence="1">
    <location>
        <begin position="6"/>
        <end position="89"/>
    </location>
</feature>
<evidence type="ECO:0000259" key="1">
    <source>
        <dbReference type="PROSITE" id="PS51504"/>
    </source>
</evidence>
<evidence type="ECO:0000313" key="2">
    <source>
        <dbReference type="EMBL" id="KAG5670810.1"/>
    </source>
</evidence>
<dbReference type="InterPro" id="IPR005818">
    <property type="entry name" value="Histone_H1/H5_H15"/>
</dbReference>
<dbReference type="AlphaFoldDB" id="A0A9J6BM19"/>
<evidence type="ECO:0000313" key="3">
    <source>
        <dbReference type="Proteomes" id="UP001107558"/>
    </source>
</evidence>
<name>A0A9J6BM19_POLVA</name>
<dbReference type="Proteomes" id="UP001107558">
    <property type="component" value="Chromosome 3"/>
</dbReference>
<accession>A0A9J6BM19</accession>
<dbReference type="InterPro" id="IPR036390">
    <property type="entry name" value="WH_DNA-bd_sf"/>
</dbReference>
<protein>
    <recommendedName>
        <fullName evidence="1">H15 domain-containing protein</fullName>
    </recommendedName>
</protein>
<comment type="caution">
    <text evidence="2">The sequence shown here is derived from an EMBL/GenBank/DDBJ whole genome shotgun (WGS) entry which is preliminary data.</text>
</comment>
<gene>
    <name evidence="2" type="ORF">PVAND_001048</name>
</gene>
<dbReference type="GO" id="GO:0000786">
    <property type="term" value="C:nucleosome"/>
    <property type="evidence" value="ECO:0007669"/>
    <property type="project" value="InterPro"/>
</dbReference>